<dbReference type="OrthoDB" id="250531at2"/>
<dbReference type="GO" id="GO:0004335">
    <property type="term" value="F:galactokinase activity"/>
    <property type="evidence" value="ECO:0007669"/>
    <property type="project" value="InterPro"/>
</dbReference>
<keyword evidence="10" id="KW-1185">Reference proteome</keyword>
<protein>
    <submittedName>
        <fullName evidence="8 9">Galactokinase</fullName>
    </submittedName>
</protein>
<sequence length="434" mass="49035">MELLRKKDLTMRMLDLKKQLPLLYGKNRDELIYQETRYQKLAQLFRKQFNEAPRHWFSTPGRTELGGNHTDHNHGRVLAASVHLDAIAAVNPSDDQQVTLFSEGYDQPFVIDLNNLNKVEDEVGTTSALLRGIAFRMRELGYRIGGFKACVASNVMPGSGLSSSATIEVLIGTIFNHLYNNGQIAAEEVAKIGQFAENVYFDKPCGLMDQMACATGGIIYIDFKEPQRPTFQKIDFDFERYDYRLLVVNTGGSHADLTADYASIPHEMRQVASALGQKVCREVDEDTFFRALPQLRKKVGDRAVLRAFHFIRENQRVLEQVKALHDKDFDLFLKLMNESGNSSFKWLQNIFTSQQINEQNLTLALALTEDYLAKVGRGACRVHGGGFAGTIQALLPVQALDDYIDKMEYVFGKNSVSLLKIRSIGTQYLNLLME</sequence>
<dbReference type="SUPFAM" id="SSF54211">
    <property type="entry name" value="Ribosomal protein S5 domain 2-like"/>
    <property type="match status" value="1"/>
</dbReference>
<dbReference type="InterPro" id="IPR036554">
    <property type="entry name" value="GHMP_kinase_C_sf"/>
</dbReference>
<feature type="domain" description="Galactokinase N-terminal" evidence="7">
    <location>
        <begin position="44"/>
        <end position="92"/>
    </location>
</feature>
<dbReference type="Gene3D" id="3.30.230.10">
    <property type="match status" value="1"/>
</dbReference>
<dbReference type="STRING" id="880073.Cabys_2802"/>
<keyword evidence="2" id="KW-0808">Transferase</keyword>
<dbReference type="GO" id="GO:0005829">
    <property type="term" value="C:cytosol"/>
    <property type="evidence" value="ECO:0007669"/>
    <property type="project" value="TreeGrafter"/>
</dbReference>
<dbReference type="InterPro" id="IPR014721">
    <property type="entry name" value="Ribsml_uS5_D2-typ_fold_subgr"/>
</dbReference>
<dbReference type="PANTHER" id="PTHR10457:SF7">
    <property type="entry name" value="GALACTOKINASE-RELATED"/>
    <property type="match status" value="1"/>
</dbReference>
<dbReference type="KEGG" id="caby:Cabys_2802"/>
<comment type="similarity">
    <text evidence="1">Belongs to the GHMP kinase family. GalK subfamily.</text>
</comment>
<evidence type="ECO:0000313" key="11">
    <source>
        <dbReference type="Proteomes" id="UP000183868"/>
    </source>
</evidence>
<dbReference type="Proteomes" id="UP000183868">
    <property type="component" value="Chromosome"/>
</dbReference>
<dbReference type="Pfam" id="PF10509">
    <property type="entry name" value="GalKase_gal_bdg"/>
    <property type="match status" value="1"/>
</dbReference>
<proteinExistence type="inferred from homology"/>
<dbReference type="PaxDb" id="880073-Calab_0028"/>
<evidence type="ECO:0000256" key="3">
    <source>
        <dbReference type="ARBA" id="ARBA00022741"/>
    </source>
</evidence>
<dbReference type="eggNOG" id="COG0153">
    <property type="taxonomic scope" value="Bacteria"/>
</dbReference>
<gene>
    <name evidence="8" type="ORF">Cabys_2802</name>
    <name evidence="9" type="ORF">Calab_0028</name>
</gene>
<dbReference type="PROSITE" id="PS00627">
    <property type="entry name" value="GHMP_KINASES_ATP"/>
    <property type="match status" value="1"/>
</dbReference>
<dbReference type="GO" id="GO:0005524">
    <property type="term" value="F:ATP binding"/>
    <property type="evidence" value="ECO:0007669"/>
    <property type="project" value="UniProtKB-KW"/>
</dbReference>
<dbReference type="PANTHER" id="PTHR10457">
    <property type="entry name" value="MEVALONATE KINASE/GALACTOKINASE"/>
    <property type="match status" value="1"/>
</dbReference>
<reference evidence="8 11" key="2">
    <citation type="submission" date="2016-11" db="EMBL/GenBank/DDBJ databases">
        <title>Genomic analysis of Caldithrix abyssi and proposal of a novel bacterial phylum Caldithrichaeota.</title>
        <authorList>
            <person name="Kublanov I."/>
            <person name="Sigalova O."/>
            <person name="Gavrilov S."/>
            <person name="Lebedinsky A."/>
            <person name="Ivanova N."/>
            <person name="Daum C."/>
            <person name="Reddy T."/>
            <person name="Klenk H.P."/>
            <person name="Goker M."/>
            <person name="Reva O."/>
            <person name="Miroshnichenko M."/>
            <person name="Kyprides N."/>
            <person name="Woyke T."/>
            <person name="Gelfand M."/>
        </authorList>
    </citation>
    <scope>NUCLEOTIDE SEQUENCE [LARGE SCALE GENOMIC DNA]</scope>
    <source>
        <strain evidence="8 11">LF13</strain>
    </source>
</reference>
<dbReference type="SUPFAM" id="SSF55060">
    <property type="entry name" value="GHMP Kinase, C-terminal domain"/>
    <property type="match status" value="1"/>
</dbReference>
<dbReference type="Gene3D" id="3.30.70.890">
    <property type="entry name" value="GHMP kinase, C-terminal domain"/>
    <property type="match status" value="1"/>
</dbReference>
<evidence type="ECO:0000313" key="8">
    <source>
        <dbReference type="EMBL" id="APF19550.1"/>
    </source>
</evidence>
<dbReference type="EMBL" id="CP018099">
    <property type="protein sequence ID" value="APF19550.1"/>
    <property type="molecule type" value="Genomic_DNA"/>
</dbReference>
<evidence type="ECO:0000256" key="5">
    <source>
        <dbReference type="ARBA" id="ARBA00022840"/>
    </source>
</evidence>
<evidence type="ECO:0000256" key="1">
    <source>
        <dbReference type="ARBA" id="ARBA00006566"/>
    </source>
</evidence>
<dbReference type="PRINTS" id="PR00473">
    <property type="entry name" value="GALCTOKINASE"/>
</dbReference>
<evidence type="ECO:0000256" key="4">
    <source>
        <dbReference type="ARBA" id="ARBA00022777"/>
    </source>
</evidence>
<dbReference type="InParanoid" id="H1XWZ5"/>
<dbReference type="InterPro" id="IPR006204">
    <property type="entry name" value="GHMP_kinase_N_dom"/>
</dbReference>
<dbReference type="FunCoup" id="H1XWZ5">
    <property type="interactions" value="430"/>
</dbReference>
<dbReference type="PIRSF" id="PIRSF000530">
    <property type="entry name" value="Galactokinase"/>
    <property type="match status" value="1"/>
</dbReference>
<keyword evidence="4 9" id="KW-0418">Kinase</keyword>
<dbReference type="PRINTS" id="PR00959">
    <property type="entry name" value="MEVGALKINASE"/>
</dbReference>
<evidence type="ECO:0000313" key="10">
    <source>
        <dbReference type="Proteomes" id="UP000004671"/>
    </source>
</evidence>
<dbReference type="AlphaFoldDB" id="H1XWZ5"/>
<reference evidence="9 10" key="1">
    <citation type="submission" date="2011-09" db="EMBL/GenBank/DDBJ databases">
        <title>The permanent draft genome of Caldithrix abyssi DSM 13497.</title>
        <authorList>
            <consortium name="US DOE Joint Genome Institute (JGI-PGF)"/>
            <person name="Lucas S."/>
            <person name="Han J."/>
            <person name="Lapidus A."/>
            <person name="Bruce D."/>
            <person name="Goodwin L."/>
            <person name="Pitluck S."/>
            <person name="Peters L."/>
            <person name="Kyrpides N."/>
            <person name="Mavromatis K."/>
            <person name="Ivanova N."/>
            <person name="Mikhailova N."/>
            <person name="Chertkov O."/>
            <person name="Detter J.C."/>
            <person name="Tapia R."/>
            <person name="Han C."/>
            <person name="Land M."/>
            <person name="Hauser L."/>
            <person name="Markowitz V."/>
            <person name="Cheng J.-F."/>
            <person name="Hugenholtz P."/>
            <person name="Woyke T."/>
            <person name="Wu D."/>
            <person name="Spring S."/>
            <person name="Brambilla E."/>
            <person name="Klenk H.-P."/>
            <person name="Eisen J.A."/>
        </authorList>
    </citation>
    <scope>NUCLEOTIDE SEQUENCE [LARGE SCALE GENOMIC DNA]</scope>
    <source>
        <strain evidence="9 10">DSM 13497</strain>
    </source>
</reference>
<evidence type="ECO:0000313" key="9">
    <source>
        <dbReference type="EMBL" id="EHO39682.1"/>
    </source>
</evidence>
<dbReference type="Proteomes" id="UP000004671">
    <property type="component" value="Chromosome"/>
</dbReference>
<dbReference type="InterPro" id="IPR000705">
    <property type="entry name" value="Galactokinase"/>
</dbReference>
<dbReference type="Pfam" id="PF00288">
    <property type="entry name" value="GHMP_kinases_N"/>
    <property type="match status" value="1"/>
</dbReference>
<keyword evidence="3" id="KW-0547">Nucleotide-binding</keyword>
<feature type="domain" description="GHMP kinase N-terminal" evidence="6">
    <location>
        <begin position="136"/>
        <end position="217"/>
    </location>
</feature>
<evidence type="ECO:0000259" key="7">
    <source>
        <dbReference type="Pfam" id="PF10509"/>
    </source>
</evidence>
<name>H1XWZ5_CALAY</name>
<dbReference type="HOGENOM" id="CLU_017814_8_0_0"/>
<evidence type="ECO:0000259" key="6">
    <source>
        <dbReference type="Pfam" id="PF00288"/>
    </source>
</evidence>
<dbReference type="InterPro" id="IPR006206">
    <property type="entry name" value="Mevalonate/galactokinase"/>
</dbReference>
<keyword evidence="5" id="KW-0067">ATP-binding</keyword>
<dbReference type="InterPro" id="IPR019539">
    <property type="entry name" value="GalKase_N"/>
</dbReference>
<dbReference type="InterPro" id="IPR020568">
    <property type="entry name" value="Ribosomal_Su5_D2-typ_SF"/>
</dbReference>
<organism evidence="9 10">
    <name type="scientific">Caldithrix abyssi DSM 13497</name>
    <dbReference type="NCBI Taxonomy" id="880073"/>
    <lineage>
        <taxon>Bacteria</taxon>
        <taxon>Pseudomonadati</taxon>
        <taxon>Calditrichota</taxon>
        <taxon>Calditrichia</taxon>
        <taxon>Calditrichales</taxon>
        <taxon>Calditrichaceae</taxon>
        <taxon>Caldithrix</taxon>
    </lineage>
</organism>
<dbReference type="EMBL" id="CM001402">
    <property type="protein sequence ID" value="EHO39682.1"/>
    <property type="molecule type" value="Genomic_DNA"/>
</dbReference>
<accession>H1XWZ5</accession>
<dbReference type="GO" id="GO:0006012">
    <property type="term" value="P:galactose metabolic process"/>
    <property type="evidence" value="ECO:0007669"/>
    <property type="project" value="InterPro"/>
</dbReference>
<dbReference type="InterPro" id="IPR006203">
    <property type="entry name" value="GHMP_knse_ATP-bd_CS"/>
</dbReference>
<evidence type="ECO:0000256" key="2">
    <source>
        <dbReference type="ARBA" id="ARBA00022679"/>
    </source>
</evidence>